<evidence type="ECO:0000259" key="10">
    <source>
        <dbReference type="PROSITE" id="PS51918"/>
    </source>
</evidence>
<feature type="binding site" evidence="9">
    <location>
        <position position="50"/>
    </location>
    <ligand>
        <name>[4Fe-4S] cluster</name>
        <dbReference type="ChEBI" id="CHEBI:49883"/>
        <label>1</label>
    </ligand>
</feature>
<comment type="pathway">
    <text evidence="9">Protein modification; protein lipoylation via endogenous pathway; protein N(6)-(lipoyl)lysine from octanoyl-[acyl-carrier-protein]: step 2/2.</text>
</comment>
<dbReference type="PROSITE" id="PS51918">
    <property type="entry name" value="RADICAL_SAM"/>
    <property type="match status" value="1"/>
</dbReference>
<dbReference type="InterPro" id="IPR006638">
    <property type="entry name" value="Elp3/MiaA/NifB-like_rSAM"/>
</dbReference>
<comment type="similarity">
    <text evidence="9">Belongs to the radical SAM superfamily. Lipoyl synthase family.</text>
</comment>
<accession>A0A7U4DQ91</accession>
<keyword evidence="3 9" id="KW-0808">Transferase</keyword>
<comment type="function">
    <text evidence="9">Catalyzes the radical-mediated insertion of two sulfur atoms into the C-6 and C-8 positions of the octanoyl moiety bound to the lipoyl domains of lipoate-dependent enzymes, thereby converting the octanoylated domains into lipoylated derivatives.</text>
</comment>
<keyword evidence="7 9" id="KW-0411">Iron-sulfur</keyword>
<dbReference type="SUPFAM" id="SSF102114">
    <property type="entry name" value="Radical SAM enzymes"/>
    <property type="match status" value="1"/>
</dbReference>
<dbReference type="SFLD" id="SFLDS00029">
    <property type="entry name" value="Radical_SAM"/>
    <property type="match status" value="1"/>
</dbReference>
<dbReference type="PANTHER" id="PTHR10949">
    <property type="entry name" value="LIPOYL SYNTHASE"/>
    <property type="match status" value="1"/>
</dbReference>
<evidence type="ECO:0000256" key="7">
    <source>
        <dbReference type="ARBA" id="ARBA00023014"/>
    </source>
</evidence>
<dbReference type="GO" id="GO:0005737">
    <property type="term" value="C:cytoplasm"/>
    <property type="evidence" value="ECO:0007669"/>
    <property type="project" value="UniProtKB-SubCell"/>
</dbReference>
<evidence type="ECO:0000256" key="5">
    <source>
        <dbReference type="ARBA" id="ARBA00022723"/>
    </source>
</evidence>
<comment type="catalytic activity">
    <reaction evidence="8 9">
        <text>[[Fe-S] cluster scaffold protein carrying a second [4Fe-4S](2+) cluster] + N(6)-octanoyl-L-lysyl-[protein] + 2 oxidized [2Fe-2S]-[ferredoxin] + 2 S-adenosyl-L-methionine + 4 H(+) = [[Fe-S] cluster scaffold protein] + N(6)-[(R)-dihydrolipoyl]-L-lysyl-[protein] + 4 Fe(3+) + 2 hydrogen sulfide + 2 5'-deoxyadenosine + 2 L-methionine + 2 reduced [2Fe-2S]-[ferredoxin]</text>
        <dbReference type="Rhea" id="RHEA:16585"/>
        <dbReference type="Rhea" id="RHEA-COMP:9928"/>
        <dbReference type="Rhea" id="RHEA-COMP:10000"/>
        <dbReference type="Rhea" id="RHEA-COMP:10001"/>
        <dbReference type="Rhea" id="RHEA-COMP:10475"/>
        <dbReference type="Rhea" id="RHEA-COMP:14568"/>
        <dbReference type="Rhea" id="RHEA-COMP:14569"/>
        <dbReference type="ChEBI" id="CHEBI:15378"/>
        <dbReference type="ChEBI" id="CHEBI:17319"/>
        <dbReference type="ChEBI" id="CHEBI:29034"/>
        <dbReference type="ChEBI" id="CHEBI:29919"/>
        <dbReference type="ChEBI" id="CHEBI:33722"/>
        <dbReference type="ChEBI" id="CHEBI:33737"/>
        <dbReference type="ChEBI" id="CHEBI:33738"/>
        <dbReference type="ChEBI" id="CHEBI:57844"/>
        <dbReference type="ChEBI" id="CHEBI:59789"/>
        <dbReference type="ChEBI" id="CHEBI:78809"/>
        <dbReference type="ChEBI" id="CHEBI:83100"/>
        <dbReference type="EC" id="2.8.1.8"/>
    </reaction>
</comment>
<protein>
    <recommendedName>
        <fullName evidence="9">Lipoyl synthase</fullName>
        <ecNumber evidence="9">2.8.1.8</ecNumber>
    </recommendedName>
    <alternativeName>
        <fullName evidence="9">Lip-syn</fullName>
        <shortName evidence="9">LS</shortName>
    </alternativeName>
    <alternativeName>
        <fullName evidence="9">Lipoate synthase</fullName>
    </alternativeName>
    <alternativeName>
        <fullName evidence="9">Lipoic acid synthase</fullName>
    </alternativeName>
    <alternativeName>
        <fullName evidence="9">Sulfur insertion protein LipA</fullName>
    </alternativeName>
</protein>
<comment type="subcellular location">
    <subcellularLocation>
        <location evidence="9">Cytoplasm</location>
    </subcellularLocation>
</comment>
<dbReference type="UniPathway" id="UPA00538">
    <property type="reaction ID" value="UER00593"/>
</dbReference>
<feature type="binding site" evidence="9">
    <location>
        <position position="44"/>
    </location>
    <ligand>
        <name>[4Fe-4S] cluster</name>
        <dbReference type="ChEBI" id="CHEBI:49883"/>
        <label>1</label>
    </ligand>
</feature>
<dbReference type="SFLD" id="SFLDF00271">
    <property type="entry name" value="lipoyl_synthase"/>
    <property type="match status" value="1"/>
</dbReference>
<feature type="binding site" evidence="9">
    <location>
        <position position="65"/>
    </location>
    <ligand>
        <name>[4Fe-4S] cluster</name>
        <dbReference type="ChEBI" id="CHEBI:49883"/>
        <label>2</label>
        <note>4Fe-4S-S-AdoMet</note>
    </ligand>
</feature>
<dbReference type="HAMAP" id="MF_00206">
    <property type="entry name" value="Lipoyl_synth"/>
    <property type="match status" value="1"/>
</dbReference>
<dbReference type="FunFam" id="3.20.20.70:FF:000040">
    <property type="entry name" value="Lipoyl synthase"/>
    <property type="match status" value="1"/>
</dbReference>
<dbReference type="KEGG" id="dpr:Despr_2729"/>
<evidence type="ECO:0000313" key="11">
    <source>
        <dbReference type="EMBL" id="ADW18864.1"/>
    </source>
</evidence>
<evidence type="ECO:0000256" key="6">
    <source>
        <dbReference type="ARBA" id="ARBA00023004"/>
    </source>
</evidence>
<dbReference type="InterPro" id="IPR013785">
    <property type="entry name" value="Aldolase_TIM"/>
</dbReference>
<proteinExistence type="inferred from homology"/>
<organism evidence="11 12">
    <name type="scientific">Desulfobulbus propionicus (strain ATCC 33891 / DSM 2032 / VKM B-1956 / 1pr3)</name>
    <dbReference type="NCBI Taxonomy" id="577650"/>
    <lineage>
        <taxon>Bacteria</taxon>
        <taxon>Pseudomonadati</taxon>
        <taxon>Thermodesulfobacteriota</taxon>
        <taxon>Desulfobulbia</taxon>
        <taxon>Desulfobulbales</taxon>
        <taxon>Desulfobulbaceae</taxon>
        <taxon>Desulfobulbus</taxon>
    </lineage>
</organism>
<dbReference type="EC" id="2.8.1.8" evidence="9"/>
<keyword evidence="4 9" id="KW-0949">S-adenosyl-L-methionine</keyword>
<dbReference type="Pfam" id="PF04055">
    <property type="entry name" value="Radical_SAM"/>
    <property type="match status" value="1"/>
</dbReference>
<gene>
    <name evidence="9" type="primary">lipA</name>
    <name evidence="11" type="ordered locus">Despr_2729</name>
</gene>
<dbReference type="PIRSF" id="PIRSF005963">
    <property type="entry name" value="Lipoyl_synth"/>
    <property type="match status" value="1"/>
</dbReference>
<dbReference type="SMART" id="SM00729">
    <property type="entry name" value="Elp3"/>
    <property type="match status" value="1"/>
</dbReference>
<reference evidence="11 12" key="1">
    <citation type="journal article" date="2011" name="Stand. Genomic Sci.">
        <title>Complete genome sequence of Desulfobulbus propionicus type strain (1pr3).</title>
        <authorList>
            <person name="Pagani I."/>
            <person name="Lapidus A."/>
            <person name="Nolan M."/>
            <person name="Lucas S."/>
            <person name="Hammon N."/>
            <person name="Deshpande S."/>
            <person name="Cheng J.F."/>
            <person name="Chertkov O."/>
            <person name="Davenport K."/>
            <person name="Tapia R."/>
            <person name="Han C."/>
            <person name="Goodwin L."/>
            <person name="Pitluck S."/>
            <person name="Liolios K."/>
            <person name="Mavromatis K."/>
            <person name="Ivanova N."/>
            <person name="Mikhailova N."/>
            <person name="Pati A."/>
            <person name="Chen A."/>
            <person name="Palaniappan K."/>
            <person name="Land M."/>
            <person name="Hauser L."/>
            <person name="Chang Y.J."/>
            <person name="Jeffries C.D."/>
            <person name="Detter J.C."/>
            <person name="Brambilla E."/>
            <person name="Kannan K.P."/>
            <person name="Djao O.D."/>
            <person name="Rohde M."/>
            <person name="Pukall R."/>
            <person name="Spring S."/>
            <person name="Goker M."/>
            <person name="Sikorski J."/>
            <person name="Woyke T."/>
            <person name="Bristow J."/>
            <person name="Eisen J.A."/>
            <person name="Markowitz V."/>
            <person name="Hugenholtz P."/>
            <person name="Kyrpides N.C."/>
            <person name="Klenk H.P."/>
        </authorList>
    </citation>
    <scope>NUCLEOTIDE SEQUENCE [LARGE SCALE GENOMIC DNA]</scope>
    <source>
        <strain evidence="12">ATCC 33891 / DSM 2032 / 1pr3</strain>
    </source>
</reference>
<comment type="cofactor">
    <cofactor evidence="9">
        <name>[4Fe-4S] cluster</name>
        <dbReference type="ChEBI" id="CHEBI:49883"/>
    </cofactor>
    <text evidence="9">Binds 2 [4Fe-4S] clusters per subunit. One cluster is coordinated with 3 cysteines and an exchangeable S-adenosyl-L-methionine.</text>
</comment>
<keyword evidence="1 9" id="KW-0004">4Fe-4S</keyword>
<dbReference type="GO" id="GO:0046872">
    <property type="term" value="F:metal ion binding"/>
    <property type="evidence" value="ECO:0007669"/>
    <property type="project" value="UniProtKB-KW"/>
</dbReference>
<feature type="binding site" evidence="9">
    <location>
        <position position="72"/>
    </location>
    <ligand>
        <name>[4Fe-4S] cluster</name>
        <dbReference type="ChEBI" id="CHEBI:49883"/>
        <label>2</label>
        <note>4Fe-4S-S-AdoMet</note>
    </ligand>
</feature>
<dbReference type="InterPro" id="IPR007197">
    <property type="entry name" value="rSAM"/>
</dbReference>
<evidence type="ECO:0000256" key="3">
    <source>
        <dbReference type="ARBA" id="ARBA00022679"/>
    </source>
</evidence>
<keyword evidence="5 9" id="KW-0479">Metal-binding</keyword>
<dbReference type="GO" id="GO:0051539">
    <property type="term" value="F:4 iron, 4 sulfur cluster binding"/>
    <property type="evidence" value="ECO:0007669"/>
    <property type="project" value="UniProtKB-UniRule"/>
</dbReference>
<dbReference type="RefSeq" id="WP_015725390.1">
    <property type="nucleotide sequence ID" value="NC_014972.1"/>
</dbReference>
<sequence length="295" mass="32557">MTTEPIQPKPPWLRRRLPSGPQYERIRSLIKNQCLSTVCQEAMCPNQFECFGQGTATFMLLGDRCSRNCRFCAVGHGPQSPPDPDEPARVAEAVETMGLSYCVLTSVTRDDLADGGAGHFAAAIRAIRERNPHTLIEVLIPDFQGNHQALQTVVEARPEVLNHNLETVVRLYPTVRPQADYQQSLAVLQRAKTMASSMVTKCGIMVGLGETEVELGQLFADLTRAGCDILTIGQYLQPSRAHLEVVRYLPPSEFALLEQQALAMGLKAVASAPFVRSSYQAEALYRRVLHAVPSR</sequence>
<dbReference type="Gene3D" id="3.20.20.70">
    <property type="entry name" value="Aldolase class I"/>
    <property type="match status" value="1"/>
</dbReference>
<dbReference type="Proteomes" id="UP000006365">
    <property type="component" value="Chromosome"/>
</dbReference>
<feature type="binding site" evidence="9">
    <location>
        <position position="69"/>
    </location>
    <ligand>
        <name>[4Fe-4S] cluster</name>
        <dbReference type="ChEBI" id="CHEBI:49883"/>
        <label>2</label>
        <note>4Fe-4S-S-AdoMet</note>
    </ligand>
</feature>
<feature type="binding site" evidence="9">
    <location>
        <position position="278"/>
    </location>
    <ligand>
        <name>[4Fe-4S] cluster</name>
        <dbReference type="ChEBI" id="CHEBI:49883"/>
        <label>1</label>
    </ligand>
</feature>
<evidence type="ECO:0000256" key="8">
    <source>
        <dbReference type="ARBA" id="ARBA00047326"/>
    </source>
</evidence>
<evidence type="ECO:0000256" key="4">
    <source>
        <dbReference type="ARBA" id="ARBA00022691"/>
    </source>
</evidence>
<name>A0A7U4DQ91_DESPD</name>
<evidence type="ECO:0000256" key="2">
    <source>
        <dbReference type="ARBA" id="ARBA00022490"/>
    </source>
</evidence>
<dbReference type="EMBL" id="CP002364">
    <property type="protein sequence ID" value="ADW18864.1"/>
    <property type="molecule type" value="Genomic_DNA"/>
</dbReference>
<dbReference type="NCBIfam" id="TIGR00510">
    <property type="entry name" value="lipA"/>
    <property type="match status" value="1"/>
</dbReference>
<evidence type="ECO:0000256" key="9">
    <source>
        <dbReference type="HAMAP-Rule" id="MF_00206"/>
    </source>
</evidence>
<keyword evidence="2 9" id="KW-0963">Cytoplasm</keyword>
<dbReference type="AlphaFoldDB" id="A0A7U4DQ91"/>
<dbReference type="GO" id="GO:0016992">
    <property type="term" value="F:lipoate synthase activity"/>
    <property type="evidence" value="ECO:0007669"/>
    <property type="project" value="UniProtKB-UniRule"/>
</dbReference>
<evidence type="ECO:0000256" key="1">
    <source>
        <dbReference type="ARBA" id="ARBA00022485"/>
    </source>
</evidence>
<keyword evidence="6 9" id="KW-0408">Iron</keyword>
<feature type="domain" description="Radical SAM core" evidence="10">
    <location>
        <begin position="51"/>
        <end position="267"/>
    </location>
</feature>
<keyword evidence="12" id="KW-1185">Reference proteome</keyword>
<dbReference type="InterPro" id="IPR003698">
    <property type="entry name" value="Lipoyl_synth"/>
</dbReference>
<dbReference type="NCBIfam" id="NF004019">
    <property type="entry name" value="PRK05481.1"/>
    <property type="match status" value="1"/>
</dbReference>
<evidence type="ECO:0000313" key="12">
    <source>
        <dbReference type="Proteomes" id="UP000006365"/>
    </source>
</evidence>
<dbReference type="PANTHER" id="PTHR10949:SF0">
    <property type="entry name" value="LIPOYL SYNTHASE, MITOCHONDRIAL"/>
    <property type="match status" value="1"/>
</dbReference>
<dbReference type="NCBIfam" id="NF009544">
    <property type="entry name" value="PRK12928.1"/>
    <property type="match status" value="1"/>
</dbReference>
<dbReference type="SFLD" id="SFLDG01058">
    <property type="entry name" value="lipoyl_synthase_like"/>
    <property type="match status" value="1"/>
</dbReference>
<dbReference type="InterPro" id="IPR058240">
    <property type="entry name" value="rSAM_sf"/>
</dbReference>
<dbReference type="GO" id="GO:0009249">
    <property type="term" value="P:protein lipoylation"/>
    <property type="evidence" value="ECO:0007669"/>
    <property type="project" value="UniProtKB-UniRule"/>
</dbReference>
<feature type="binding site" evidence="9">
    <location>
        <position position="39"/>
    </location>
    <ligand>
        <name>[4Fe-4S] cluster</name>
        <dbReference type="ChEBI" id="CHEBI:49883"/>
        <label>1</label>
    </ligand>
</feature>